<keyword evidence="6" id="KW-1185">Reference proteome</keyword>
<keyword evidence="2" id="KW-0001">2Fe-2S</keyword>
<sequence length="354" mass="37885">MTQQANSGACRYRLAAIERLGREVRGLRLECADAAPLRFQSGQFVAVTTPGGLRRSYSMAAAPSADGGIELHVRLQPGGEFSEWLRCDARPGDALWLEGPYGDCVWRDDAGAAQTLMLATGTGIAPLRAMLQSGPDRVGRPPIALYWGGRTEDELYLFDELRAWERERPDFRFEPVLSEAGPGWNGRRGFVQQAAAEDFPCLRAAEVYACGAPAMVAAARQLLTRQRGLPEQRFLADAFLAATPASVAAESMALRVRVGEGGDRLLEVAAAGSLMQALAAAGLMRGVCGGQASCGTCLVRVEQGGLARLPAMERAERRLLAALELSEADDGRCRLACQIALQPCLHGLTVEISG</sequence>
<dbReference type="Proteomes" id="UP001595999">
    <property type="component" value="Unassembled WGS sequence"/>
</dbReference>
<protein>
    <submittedName>
        <fullName evidence="5">FAD-binding oxidoreductase</fullName>
    </submittedName>
</protein>
<keyword evidence="2" id="KW-0479">Metal-binding</keyword>
<dbReference type="InterPro" id="IPR017938">
    <property type="entry name" value="Riboflavin_synthase-like_b-brl"/>
</dbReference>
<accession>A0ABV8ZPV5</accession>
<dbReference type="CDD" id="cd06189">
    <property type="entry name" value="flavin_oxioreductase"/>
    <property type="match status" value="1"/>
</dbReference>
<dbReference type="CDD" id="cd00207">
    <property type="entry name" value="fer2"/>
    <property type="match status" value="1"/>
</dbReference>
<dbReference type="PROSITE" id="PS51384">
    <property type="entry name" value="FAD_FR"/>
    <property type="match status" value="1"/>
</dbReference>
<gene>
    <name evidence="5" type="ORF">ACFO0R_04425</name>
</gene>
<proteinExistence type="predicted"/>
<evidence type="ECO:0000259" key="4">
    <source>
        <dbReference type="PROSITE" id="PS51384"/>
    </source>
</evidence>
<evidence type="ECO:0000256" key="1">
    <source>
        <dbReference type="ARBA" id="ARBA00001974"/>
    </source>
</evidence>
<dbReference type="InterPro" id="IPR008333">
    <property type="entry name" value="Cbr1-like_FAD-bd_dom"/>
</dbReference>
<feature type="domain" description="FAD-binding FR-type" evidence="4">
    <location>
        <begin position="7"/>
        <end position="107"/>
    </location>
</feature>
<dbReference type="InterPro" id="IPR001433">
    <property type="entry name" value="OxRdtase_FAD/NAD-bd"/>
</dbReference>
<dbReference type="Pfam" id="PF00970">
    <property type="entry name" value="FAD_binding_6"/>
    <property type="match status" value="1"/>
</dbReference>
<comment type="cofactor">
    <cofactor evidence="1">
        <name>FAD</name>
        <dbReference type="ChEBI" id="CHEBI:57692"/>
    </cofactor>
</comment>
<dbReference type="EMBL" id="JBHSEK010000002">
    <property type="protein sequence ID" value="MFC4488856.1"/>
    <property type="molecule type" value="Genomic_DNA"/>
</dbReference>
<organism evidence="5 6">
    <name type="scientific">Chromobacterium aquaticum</name>
    <dbReference type="NCBI Taxonomy" id="467180"/>
    <lineage>
        <taxon>Bacteria</taxon>
        <taxon>Pseudomonadati</taxon>
        <taxon>Pseudomonadota</taxon>
        <taxon>Betaproteobacteria</taxon>
        <taxon>Neisseriales</taxon>
        <taxon>Chromobacteriaceae</taxon>
        <taxon>Chromobacterium</taxon>
    </lineage>
</organism>
<dbReference type="InterPro" id="IPR039261">
    <property type="entry name" value="FNR_nucleotide-bd"/>
</dbReference>
<keyword evidence="2" id="KW-0411">Iron-sulfur</keyword>
<feature type="domain" description="2Fe-2S ferredoxin-type" evidence="3">
    <location>
        <begin position="252"/>
        <end position="354"/>
    </location>
</feature>
<dbReference type="Pfam" id="PF00175">
    <property type="entry name" value="NAD_binding_1"/>
    <property type="match status" value="1"/>
</dbReference>
<dbReference type="Pfam" id="PF00111">
    <property type="entry name" value="Fer2"/>
    <property type="match status" value="1"/>
</dbReference>
<dbReference type="Gene3D" id="3.10.20.30">
    <property type="match status" value="1"/>
</dbReference>
<comment type="caution">
    <text evidence="5">The sequence shown here is derived from an EMBL/GenBank/DDBJ whole genome shotgun (WGS) entry which is preliminary data.</text>
</comment>
<dbReference type="Gene3D" id="3.40.50.80">
    <property type="entry name" value="Nucleotide-binding domain of ferredoxin-NADP reductase (FNR) module"/>
    <property type="match status" value="1"/>
</dbReference>
<evidence type="ECO:0000256" key="2">
    <source>
        <dbReference type="ARBA" id="ARBA00022714"/>
    </source>
</evidence>
<dbReference type="PRINTS" id="PR00410">
    <property type="entry name" value="PHEHYDRXLASE"/>
</dbReference>
<dbReference type="InterPro" id="IPR012675">
    <property type="entry name" value="Beta-grasp_dom_sf"/>
</dbReference>
<evidence type="ECO:0000313" key="6">
    <source>
        <dbReference type="Proteomes" id="UP001595999"/>
    </source>
</evidence>
<dbReference type="PANTHER" id="PTHR47354">
    <property type="entry name" value="NADH OXIDOREDUCTASE HCR"/>
    <property type="match status" value="1"/>
</dbReference>
<dbReference type="PROSITE" id="PS51085">
    <property type="entry name" value="2FE2S_FER_2"/>
    <property type="match status" value="1"/>
</dbReference>
<dbReference type="RefSeq" id="WP_231463088.1">
    <property type="nucleotide sequence ID" value="NZ_JAJOHW010000090.1"/>
</dbReference>
<evidence type="ECO:0000259" key="3">
    <source>
        <dbReference type="PROSITE" id="PS51085"/>
    </source>
</evidence>
<dbReference type="InterPro" id="IPR017927">
    <property type="entry name" value="FAD-bd_FR_type"/>
</dbReference>
<dbReference type="SUPFAM" id="SSF52343">
    <property type="entry name" value="Ferredoxin reductase-like, C-terminal NADP-linked domain"/>
    <property type="match status" value="1"/>
</dbReference>
<dbReference type="SUPFAM" id="SSF54292">
    <property type="entry name" value="2Fe-2S ferredoxin-like"/>
    <property type="match status" value="1"/>
</dbReference>
<evidence type="ECO:0000313" key="5">
    <source>
        <dbReference type="EMBL" id="MFC4488856.1"/>
    </source>
</evidence>
<dbReference type="InterPro" id="IPR036010">
    <property type="entry name" value="2Fe-2S_ferredoxin-like_sf"/>
</dbReference>
<reference evidence="6" key="1">
    <citation type="journal article" date="2019" name="Int. J. Syst. Evol. Microbiol.">
        <title>The Global Catalogue of Microorganisms (GCM) 10K type strain sequencing project: providing services to taxonomists for standard genome sequencing and annotation.</title>
        <authorList>
            <consortium name="The Broad Institute Genomics Platform"/>
            <consortium name="The Broad Institute Genome Sequencing Center for Infectious Disease"/>
            <person name="Wu L."/>
            <person name="Ma J."/>
        </authorList>
    </citation>
    <scope>NUCLEOTIDE SEQUENCE [LARGE SCALE GENOMIC DNA]</scope>
    <source>
        <strain evidence="6">CGMCC 4.7608</strain>
    </source>
</reference>
<dbReference type="Gene3D" id="2.40.30.10">
    <property type="entry name" value="Translation factors"/>
    <property type="match status" value="1"/>
</dbReference>
<name>A0ABV8ZPV5_9NEIS</name>
<dbReference type="InterPro" id="IPR050415">
    <property type="entry name" value="MRET"/>
</dbReference>
<dbReference type="InterPro" id="IPR001041">
    <property type="entry name" value="2Fe-2S_ferredoxin-type"/>
</dbReference>
<dbReference type="PANTHER" id="PTHR47354:SF5">
    <property type="entry name" value="PROTEIN RFBI"/>
    <property type="match status" value="1"/>
</dbReference>
<dbReference type="SUPFAM" id="SSF63380">
    <property type="entry name" value="Riboflavin synthase domain-like"/>
    <property type="match status" value="1"/>
</dbReference>
<keyword evidence="2" id="KW-0408">Iron</keyword>